<dbReference type="PANTHER" id="PTHR30502">
    <property type="entry name" value="2-KETO-3-DEOXY-L-RHAMNONATE ALDOLASE"/>
    <property type="match status" value="1"/>
</dbReference>
<accession>A0A160VAA7</accession>
<dbReference type="PANTHER" id="PTHR30502:SF0">
    <property type="entry name" value="PHOSPHOENOLPYRUVATE CARBOXYLASE FAMILY PROTEIN"/>
    <property type="match status" value="1"/>
</dbReference>
<proteinExistence type="inferred from homology"/>
<comment type="similarity">
    <text evidence="1">Belongs to the HpcH/HpaI aldolase family.</text>
</comment>
<dbReference type="InterPro" id="IPR015813">
    <property type="entry name" value="Pyrv/PenolPyrv_kinase-like_dom"/>
</dbReference>
<evidence type="ECO:0000256" key="2">
    <source>
        <dbReference type="ARBA" id="ARBA00022723"/>
    </source>
</evidence>
<dbReference type="GO" id="GO:0016832">
    <property type="term" value="F:aldehyde-lyase activity"/>
    <property type="evidence" value="ECO:0007669"/>
    <property type="project" value="TreeGrafter"/>
</dbReference>
<dbReference type="SUPFAM" id="SSF51621">
    <property type="entry name" value="Phosphoenolpyruvate/pyruvate domain"/>
    <property type="match status" value="1"/>
</dbReference>
<dbReference type="EMBL" id="FAXA01000056">
    <property type="protein sequence ID" value="CUV01380.1"/>
    <property type="molecule type" value="Genomic_DNA"/>
</dbReference>
<keyword evidence="3 5" id="KW-0456">Lyase</keyword>
<dbReference type="InterPro" id="IPR040442">
    <property type="entry name" value="Pyrv_kinase-like_dom_sf"/>
</dbReference>
<name>A0A160VAA7_9ZZZZ</name>
<feature type="domain" description="HpcH/HpaI aldolase/citrate lyase" evidence="4">
    <location>
        <begin position="24"/>
        <end position="239"/>
    </location>
</feature>
<keyword evidence="2" id="KW-0479">Metal-binding</keyword>
<gene>
    <name evidence="5" type="ORF">MGWOODY_Clf1361</name>
</gene>
<dbReference type="EC" id="4.1.2.-" evidence="5"/>
<evidence type="ECO:0000256" key="3">
    <source>
        <dbReference type="ARBA" id="ARBA00023239"/>
    </source>
</evidence>
<evidence type="ECO:0000313" key="5">
    <source>
        <dbReference type="EMBL" id="CUV01380.1"/>
    </source>
</evidence>
<sequence>MNGSELKAILKSGGRVFGTMISIARNPKWIPILDGVGLDYVVIDTEHNYRSRGELGDFLIMMNTSGVVPIVRIPIPDSHYVTMAMDAGAQGVLAPYCETVEQVREVVGAAKWRPLKGEAVDRVVATGEHISDATRAYLEDRNKNSVCIIGIESREAVDNLEEMLKVPGIDGIFVGPNDMSISLGIPDQYDQKVYQATVKKVIDMAEAHGIATLVHQQTPDLSTYWISQGARFILHGTDRRALQEGFKADFGTLRDFAKNN</sequence>
<organism evidence="5">
    <name type="scientific">hydrothermal vent metagenome</name>
    <dbReference type="NCBI Taxonomy" id="652676"/>
    <lineage>
        <taxon>unclassified sequences</taxon>
        <taxon>metagenomes</taxon>
        <taxon>ecological metagenomes</taxon>
    </lineage>
</organism>
<dbReference type="Gene3D" id="3.20.20.60">
    <property type="entry name" value="Phosphoenolpyruvate-binding domains"/>
    <property type="match status" value="1"/>
</dbReference>
<evidence type="ECO:0000259" key="4">
    <source>
        <dbReference type="Pfam" id="PF03328"/>
    </source>
</evidence>
<dbReference type="Pfam" id="PF03328">
    <property type="entry name" value="HpcH_HpaI"/>
    <property type="match status" value="1"/>
</dbReference>
<dbReference type="InterPro" id="IPR050251">
    <property type="entry name" value="HpcH-HpaI_aldolase"/>
</dbReference>
<dbReference type="GO" id="GO:0005737">
    <property type="term" value="C:cytoplasm"/>
    <property type="evidence" value="ECO:0007669"/>
    <property type="project" value="TreeGrafter"/>
</dbReference>
<dbReference type="GO" id="GO:0046872">
    <property type="term" value="F:metal ion binding"/>
    <property type="evidence" value="ECO:0007669"/>
    <property type="project" value="UniProtKB-KW"/>
</dbReference>
<reference evidence="5" key="1">
    <citation type="submission" date="2015-10" db="EMBL/GenBank/DDBJ databases">
        <authorList>
            <person name="Gilbert D.G."/>
        </authorList>
    </citation>
    <scope>NUCLEOTIDE SEQUENCE</scope>
</reference>
<dbReference type="InterPro" id="IPR005000">
    <property type="entry name" value="Aldolase/citrate-lyase_domain"/>
</dbReference>
<evidence type="ECO:0000256" key="1">
    <source>
        <dbReference type="ARBA" id="ARBA00005568"/>
    </source>
</evidence>
<dbReference type="AlphaFoldDB" id="A0A160VAA7"/>
<protein>
    <submittedName>
        <fullName evidence="5">2,4-dihydroxyhept-2-ene-1,7-dioic acid aldolase</fullName>
        <ecNumber evidence="5">4.1.2.-</ecNumber>
    </submittedName>
</protein>